<evidence type="ECO:0000256" key="1">
    <source>
        <dbReference type="SAM" id="MobiDB-lite"/>
    </source>
</evidence>
<dbReference type="Pfam" id="PF12855">
    <property type="entry name" value="Ecl1"/>
    <property type="match status" value="1"/>
</dbReference>
<organism evidence="2 3">
    <name type="scientific">Zymoseptoria tritici ST99CH_1A5</name>
    <dbReference type="NCBI Taxonomy" id="1276529"/>
    <lineage>
        <taxon>Eukaryota</taxon>
        <taxon>Fungi</taxon>
        <taxon>Dikarya</taxon>
        <taxon>Ascomycota</taxon>
        <taxon>Pezizomycotina</taxon>
        <taxon>Dothideomycetes</taxon>
        <taxon>Dothideomycetidae</taxon>
        <taxon>Mycosphaerellales</taxon>
        <taxon>Mycosphaerellaceae</taxon>
        <taxon>Zymoseptoria</taxon>
    </lineage>
</organism>
<dbReference type="Proteomes" id="UP000215453">
    <property type="component" value="Chromosome 3"/>
</dbReference>
<feature type="compositionally biased region" description="Low complexity" evidence="1">
    <location>
        <begin position="201"/>
        <end position="227"/>
    </location>
</feature>
<evidence type="ECO:0008006" key="4">
    <source>
        <dbReference type="Google" id="ProtNLM"/>
    </source>
</evidence>
<reference evidence="2 3" key="1">
    <citation type="submission" date="2016-10" db="EMBL/GenBank/DDBJ databases">
        <authorList>
            <person name="Varghese N."/>
        </authorList>
    </citation>
    <scope>NUCLEOTIDE SEQUENCE [LARGE SCALE GENOMIC DNA]</scope>
</reference>
<evidence type="ECO:0000313" key="2">
    <source>
        <dbReference type="EMBL" id="SMY23066.1"/>
    </source>
</evidence>
<feature type="compositionally biased region" description="Basic residues" evidence="1">
    <location>
        <begin position="358"/>
        <end position="367"/>
    </location>
</feature>
<feature type="region of interest" description="Disordered" evidence="1">
    <location>
        <begin position="1"/>
        <end position="67"/>
    </location>
</feature>
<gene>
    <name evidence="2" type="ORF">ZT1A5_G4506</name>
</gene>
<feature type="region of interest" description="Disordered" evidence="1">
    <location>
        <begin position="193"/>
        <end position="267"/>
    </location>
</feature>
<accession>A0A1Y6LFB3</accession>
<sequence>MNTRHHARTGSKGTKVLPPHARPAKPPVLRRGTSYNKAESHHQHSHSSGTKTASRKVEEPADEDEESGMSSFLQYCATCERQIITPGSTILYCSEACRKKDISRPPSIPSLHAISPFTESPYSPFDLPSGDIMPQRSPTVLRPLSIASSASDFDLSSLAAADYSPLTSSPWRRESDDPALRYLDQFSSDLALRRRSRTRESSSGLPSLVHSPSSSYGTVASSSTASSQHHHGHVHHHPAPPPPPTTTTTTTTTTMNKRDMYSTSHHTSKSIDLVMPYNISCSSTTTTTTETTGNGPMSPTQLLKDASLKSSASTLTSFRTVEASDMSYDKRKDRKSAIEVQDFAMAGEDENEGWAGRSFRRRRSQRV</sequence>
<feature type="compositionally biased region" description="Basic residues" evidence="1">
    <location>
        <begin position="228"/>
        <end position="238"/>
    </location>
</feature>
<protein>
    <recommendedName>
        <fullName evidence="4">Life-span regulatory factor domain-containing protein</fullName>
    </recommendedName>
</protein>
<dbReference type="InterPro" id="IPR024368">
    <property type="entry name" value="Ecl1/2/3"/>
</dbReference>
<proteinExistence type="predicted"/>
<dbReference type="AlphaFoldDB" id="A0A1Y6LFB3"/>
<dbReference type="EMBL" id="LT882678">
    <property type="protein sequence ID" value="SMY23066.1"/>
    <property type="molecule type" value="Genomic_DNA"/>
</dbReference>
<name>A0A1Y6LFB3_ZYMTR</name>
<feature type="region of interest" description="Disordered" evidence="1">
    <location>
        <begin position="344"/>
        <end position="367"/>
    </location>
</feature>
<evidence type="ECO:0000313" key="3">
    <source>
        <dbReference type="Proteomes" id="UP000215453"/>
    </source>
</evidence>